<dbReference type="EMBL" id="CP001978">
    <property type="protein sequence ID" value="ADP99703.1"/>
    <property type="molecule type" value="Genomic_DNA"/>
</dbReference>
<dbReference type="KEGG" id="mad:HP15_3939"/>
<dbReference type="Proteomes" id="UP000007077">
    <property type="component" value="Chromosome"/>
</dbReference>
<gene>
    <name evidence="1" type="ordered locus">HP15_3939</name>
</gene>
<evidence type="ECO:0000313" key="1">
    <source>
        <dbReference type="EMBL" id="ADP99703.1"/>
    </source>
</evidence>
<accession>E4PJZ3</accession>
<sequence length="62" mass="7392">MVNNQEFIILIAAEIKYQKVFSKSVPNMKHLLLMFQIWNRKAVLCTDFSEFIRFTVLHCKTN</sequence>
<protein>
    <submittedName>
        <fullName evidence="1">Uncharacterized protein</fullName>
    </submittedName>
</protein>
<evidence type="ECO:0000313" key="2">
    <source>
        <dbReference type="Proteomes" id="UP000007077"/>
    </source>
</evidence>
<reference evidence="2" key="2">
    <citation type="submission" date="2010-02" db="EMBL/GenBank/DDBJ databases">
        <title>Complete genome sequence of Marinobacter adhaerens type strain (HP15).</title>
        <authorList>
            <person name="Gaerdes A.A.M."/>
            <person name="Kaeppel E."/>
            <person name="Shezad A."/>
            <person name="Seebah S."/>
            <person name="Teeling H."/>
            <person name="Yarza P."/>
            <person name="Gloeckner F.O."/>
            <person name="Ullrich M.S."/>
        </authorList>
    </citation>
    <scope>NUCLEOTIDE SEQUENCE [LARGE SCALE GENOMIC DNA]</scope>
    <source>
        <strain evidence="2">DSM 23420 / HP15</strain>
    </source>
</reference>
<proteinExistence type="predicted"/>
<dbReference type="STRING" id="225937.HP15_3939"/>
<reference evidence="1 2" key="1">
    <citation type="journal article" date="2010" name="Stand. Genomic Sci.">
        <title>Complete genome sequence of Marinobacter adhaerens type strain (HP15), a diatom-interacting marine microorganism.</title>
        <authorList>
            <person name="Gardes A."/>
            <person name="Kaeppel E."/>
            <person name="Shehzad A."/>
            <person name="Seebah S."/>
            <person name="Teeling H."/>
            <person name="Yarza P."/>
            <person name="Glockner F.O."/>
            <person name="Grossart H.P."/>
            <person name="Ullrich M.S."/>
        </authorList>
    </citation>
    <scope>NUCLEOTIDE SEQUENCE [LARGE SCALE GENOMIC DNA]</scope>
    <source>
        <strain evidence="2">DSM 23420 / HP15</strain>
    </source>
</reference>
<organism evidence="1 2">
    <name type="scientific">Marinobacter adhaerens (strain DSM 23420 / HP15)</name>
    <dbReference type="NCBI Taxonomy" id="225937"/>
    <lineage>
        <taxon>Bacteria</taxon>
        <taxon>Pseudomonadati</taxon>
        <taxon>Pseudomonadota</taxon>
        <taxon>Gammaproteobacteria</taxon>
        <taxon>Pseudomonadales</taxon>
        <taxon>Marinobacteraceae</taxon>
        <taxon>Marinobacter</taxon>
    </lineage>
</organism>
<dbReference type="HOGENOM" id="CLU_2898930_0_0_6"/>
<name>E4PJZ3_MARAH</name>
<dbReference type="AlphaFoldDB" id="E4PJZ3"/>